<evidence type="ECO:0000256" key="8">
    <source>
        <dbReference type="ARBA" id="ARBA00022741"/>
    </source>
</evidence>
<dbReference type="InterPro" id="IPR026050">
    <property type="entry name" value="C1GALT1/C1GALT1_chp1"/>
</dbReference>
<keyword evidence="14" id="KW-1185">Reference proteome</keyword>
<dbReference type="AlphaFoldDB" id="A0A6A5WJ96"/>
<dbReference type="Gene3D" id="3.90.550.50">
    <property type="match status" value="1"/>
</dbReference>
<keyword evidence="9" id="KW-0735">Signal-anchor</keyword>
<evidence type="ECO:0000256" key="7">
    <source>
        <dbReference type="ARBA" id="ARBA00022692"/>
    </source>
</evidence>
<keyword evidence="8" id="KW-0547">Nucleotide-binding</keyword>
<protein>
    <recommendedName>
        <fullName evidence="4">N-acetylgalactosaminide beta-1,3-galactosyltransferase</fullName>
        <ecNumber evidence="4">2.4.1.122</ecNumber>
    </recommendedName>
</protein>
<evidence type="ECO:0000313" key="13">
    <source>
        <dbReference type="EMBL" id="KAF2000879.1"/>
    </source>
</evidence>
<dbReference type="InterPro" id="IPR003378">
    <property type="entry name" value="Fringe-like_glycosylTrfase"/>
</dbReference>
<evidence type="ECO:0000256" key="5">
    <source>
        <dbReference type="ARBA" id="ARBA00022676"/>
    </source>
</evidence>
<evidence type="ECO:0000313" key="14">
    <source>
        <dbReference type="Proteomes" id="UP000799779"/>
    </source>
</evidence>
<sequence>MLKNLPLPLGRRPWRVLLPVLVLVFFVYSLSRSKLSQAEPSPYYQKSTKSFFPPLKRPASNVDPDYCEGFPEHLLADIQIVLKTGAADSTKNKAHLSTVASCISNLLVVSDHAEKIGDRQVIDILAELPASYTVNNTDFEAYAAHKKAHAEGDEVNYSMAGWKLDRFKFLPMVDKAYAVNPKAKWYVFLESDVYFFWDTLFRLVDQMDPKEPHYLGAPVPGSDNRKFAYGGAGFVLSQGLMEKLIPSKAVTDRLSVRYEQWARDDCCGDAVLAYAVLNSTGTRLEALYPTFSGDELKNIKVDRDRWCVPLLSLHRVNPEQMEALWKWERTRPFTPKPFVYSSLLAYTHSHLRDGPAREFWDNLSQLPVPNERPAHRSAEMCGSECSNDPHCLQYSYSQTVCRFANYIKLGNSVDRENGGQGEFVSGWDLGKMAELGFKFDDKKNLIDTSCQQATWLTPVSQR</sequence>
<evidence type="ECO:0000256" key="10">
    <source>
        <dbReference type="ARBA" id="ARBA00022989"/>
    </source>
</evidence>
<name>A0A6A5WJ96_9PLEO</name>
<evidence type="ECO:0000256" key="2">
    <source>
        <dbReference type="ARBA" id="ARBA00004922"/>
    </source>
</evidence>
<gene>
    <name evidence="13" type="ORF">P154DRAFT_189529</name>
</gene>
<organism evidence="13 14">
    <name type="scientific">Amniculicola lignicola CBS 123094</name>
    <dbReference type="NCBI Taxonomy" id="1392246"/>
    <lineage>
        <taxon>Eukaryota</taxon>
        <taxon>Fungi</taxon>
        <taxon>Dikarya</taxon>
        <taxon>Ascomycota</taxon>
        <taxon>Pezizomycotina</taxon>
        <taxon>Dothideomycetes</taxon>
        <taxon>Pleosporomycetidae</taxon>
        <taxon>Pleosporales</taxon>
        <taxon>Amniculicolaceae</taxon>
        <taxon>Amniculicola</taxon>
    </lineage>
</organism>
<dbReference type="Proteomes" id="UP000799779">
    <property type="component" value="Unassembled WGS sequence"/>
</dbReference>
<keyword evidence="10" id="KW-1133">Transmembrane helix</keyword>
<evidence type="ECO:0000256" key="9">
    <source>
        <dbReference type="ARBA" id="ARBA00022968"/>
    </source>
</evidence>
<accession>A0A6A5WJ96</accession>
<comment type="subcellular location">
    <subcellularLocation>
        <location evidence="1">Membrane</location>
        <topology evidence="1">Single-pass type II membrane protein</topology>
    </subcellularLocation>
</comment>
<dbReference type="PANTHER" id="PTHR23033:SF43">
    <property type="entry name" value="APPLE DOMAIN-CONTAINING PROTEIN"/>
    <property type="match status" value="1"/>
</dbReference>
<dbReference type="GO" id="GO:0016020">
    <property type="term" value="C:membrane"/>
    <property type="evidence" value="ECO:0007669"/>
    <property type="project" value="UniProtKB-SubCell"/>
</dbReference>
<keyword evidence="11" id="KW-0472">Membrane</keyword>
<feature type="domain" description="Fringe-like glycosyltransferase" evidence="12">
    <location>
        <begin position="175"/>
        <end position="268"/>
    </location>
</feature>
<evidence type="ECO:0000256" key="1">
    <source>
        <dbReference type="ARBA" id="ARBA00004606"/>
    </source>
</evidence>
<evidence type="ECO:0000259" key="12">
    <source>
        <dbReference type="Pfam" id="PF02434"/>
    </source>
</evidence>
<proteinExistence type="inferred from homology"/>
<dbReference type="Pfam" id="PF02434">
    <property type="entry name" value="Fringe"/>
    <property type="match status" value="1"/>
</dbReference>
<dbReference type="GO" id="GO:0000166">
    <property type="term" value="F:nucleotide binding"/>
    <property type="evidence" value="ECO:0007669"/>
    <property type="project" value="UniProtKB-KW"/>
</dbReference>
<evidence type="ECO:0000256" key="4">
    <source>
        <dbReference type="ARBA" id="ARBA00012557"/>
    </source>
</evidence>
<evidence type="ECO:0000256" key="3">
    <source>
        <dbReference type="ARBA" id="ARBA00006462"/>
    </source>
</evidence>
<comment type="pathway">
    <text evidence="2">Protein modification; protein glycosylation.</text>
</comment>
<reference evidence="13" key="1">
    <citation type="journal article" date="2020" name="Stud. Mycol.">
        <title>101 Dothideomycetes genomes: a test case for predicting lifestyles and emergence of pathogens.</title>
        <authorList>
            <person name="Haridas S."/>
            <person name="Albert R."/>
            <person name="Binder M."/>
            <person name="Bloem J."/>
            <person name="Labutti K."/>
            <person name="Salamov A."/>
            <person name="Andreopoulos B."/>
            <person name="Baker S."/>
            <person name="Barry K."/>
            <person name="Bills G."/>
            <person name="Bluhm B."/>
            <person name="Cannon C."/>
            <person name="Castanera R."/>
            <person name="Culley D."/>
            <person name="Daum C."/>
            <person name="Ezra D."/>
            <person name="Gonzalez J."/>
            <person name="Henrissat B."/>
            <person name="Kuo A."/>
            <person name="Liang C."/>
            <person name="Lipzen A."/>
            <person name="Lutzoni F."/>
            <person name="Magnuson J."/>
            <person name="Mondo S."/>
            <person name="Nolan M."/>
            <person name="Ohm R."/>
            <person name="Pangilinan J."/>
            <person name="Park H.-J."/>
            <person name="Ramirez L."/>
            <person name="Alfaro M."/>
            <person name="Sun H."/>
            <person name="Tritt A."/>
            <person name="Yoshinaga Y."/>
            <person name="Zwiers L.-H."/>
            <person name="Turgeon B."/>
            <person name="Goodwin S."/>
            <person name="Spatafora J."/>
            <person name="Crous P."/>
            <person name="Grigoriev I."/>
        </authorList>
    </citation>
    <scope>NUCLEOTIDE SEQUENCE</scope>
    <source>
        <strain evidence="13">CBS 123094</strain>
    </source>
</reference>
<evidence type="ECO:0000256" key="11">
    <source>
        <dbReference type="ARBA" id="ARBA00023136"/>
    </source>
</evidence>
<comment type="similarity">
    <text evidence="3">Belongs to the glycosyltransferase 31 family. Beta3-Gal-T subfamily.</text>
</comment>
<dbReference type="OrthoDB" id="414175at2759"/>
<dbReference type="PANTHER" id="PTHR23033">
    <property type="entry name" value="BETA1,3-GALACTOSYLTRANSFERASE"/>
    <property type="match status" value="1"/>
</dbReference>
<keyword evidence="6 13" id="KW-0808">Transferase</keyword>
<keyword evidence="7" id="KW-0812">Transmembrane</keyword>
<evidence type="ECO:0000256" key="6">
    <source>
        <dbReference type="ARBA" id="ARBA00022679"/>
    </source>
</evidence>
<keyword evidence="5" id="KW-0328">Glycosyltransferase</keyword>
<dbReference type="EC" id="2.4.1.122" evidence="4"/>
<dbReference type="EMBL" id="ML977586">
    <property type="protein sequence ID" value="KAF2000879.1"/>
    <property type="molecule type" value="Genomic_DNA"/>
</dbReference>
<dbReference type="GO" id="GO:0016263">
    <property type="term" value="F:glycoprotein-N-acetylgalactosamine 3-beta-galactosyltransferase activity"/>
    <property type="evidence" value="ECO:0007669"/>
    <property type="project" value="UniProtKB-EC"/>
</dbReference>